<evidence type="ECO:0000313" key="2">
    <source>
        <dbReference type="Proteomes" id="UP000193642"/>
    </source>
</evidence>
<evidence type="ECO:0000313" key="1">
    <source>
        <dbReference type="EMBL" id="ORY40755.1"/>
    </source>
</evidence>
<dbReference type="SUPFAM" id="SSF57903">
    <property type="entry name" value="FYVE/PHD zinc finger"/>
    <property type="match status" value="1"/>
</dbReference>
<name>A0A1Y2C364_9FUNG</name>
<dbReference type="InterPro" id="IPR013083">
    <property type="entry name" value="Znf_RING/FYVE/PHD"/>
</dbReference>
<dbReference type="EMBL" id="MCGO01000034">
    <property type="protein sequence ID" value="ORY40755.1"/>
    <property type="molecule type" value="Genomic_DNA"/>
</dbReference>
<protein>
    <submittedName>
        <fullName evidence="1">Uncharacterized protein</fullName>
    </submittedName>
</protein>
<gene>
    <name evidence="1" type="ORF">BCR33DRAFT_740144</name>
</gene>
<dbReference type="InterPro" id="IPR011011">
    <property type="entry name" value="Znf_FYVE_PHD"/>
</dbReference>
<comment type="caution">
    <text evidence="1">The sequence shown here is derived from an EMBL/GenBank/DDBJ whole genome shotgun (WGS) entry which is preliminary data.</text>
</comment>
<proteinExistence type="predicted"/>
<reference evidence="1 2" key="1">
    <citation type="submission" date="2016-07" db="EMBL/GenBank/DDBJ databases">
        <title>Pervasive Adenine N6-methylation of Active Genes in Fungi.</title>
        <authorList>
            <consortium name="DOE Joint Genome Institute"/>
            <person name="Mondo S.J."/>
            <person name="Dannebaum R.O."/>
            <person name="Kuo R.C."/>
            <person name="Labutti K."/>
            <person name="Haridas S."/>
            <person name="Kuo A."/>
            <person name="Salamov A."/>
            <person name="Ahrendt S.R."/>
            <person name="Lipzen A."/>
            <person name="Sullivan W."/>
            <person name="Andreopoulos W.B."/>
            <person name="Clum A."/>
            <person name="Lindquist E."/>
            <person name="Daum C."/>
            <person name="Ramamoorthy G.K."/>
            <person name="Gryganskyi A."/>
            <person name="Culley D."/>
            <person name="Magnuson J.K."/>
            <person name="James T.Y."/>
            <person name="O'Malley M.A."/>
            <person name="Stajich J.E."/>
            <person name="Spatafora J.W."/>
            <person name="Visel A."/>
            <person name="Grigoriev I.V."/>
        </authorList>
    </citation>
    <scope>NUCLEOTIDE SEQUENCE [LARGE SCALE GENOMIC DNA]</scope>
    <source>
        <strain evidence="1 2">JEL800</strain>
    </source>
</reference>
<dbReference type="AlphaFoldDB" id="A0A1Y2C364"/>
<sequence>MCFQTLIAIVRMTGRRKPAKQASPYEFDGGIQFPFRFEDVMEQNCLNLEGRALQGKLAAFPLKAPSQTKSATELLRSFWKNGRDKCQAITWNRFFVRTKRILKNYCLTKPASIVVDLITSSPDQTSNQNQRCQTKWLHYECVGLTSDDGLKLGASVEKWFCPQCSTKQPINYQPINTNANENLRRALLSPITPVPRSLGKSGTPFIISNLSIEAKVLVTVHVNCSDPFYDFGEWDIQLVPVQSSNGVLTFSVDNVPAALNAHSKFSSLYLSDKVAEFLYLLSWSW</sequence>
<keyword evidence="2" id="KW-1185">Reference proteome</keyword>
<organism evidence="1 2">
    <name type="scientific">Rhizoclosmatium globosum</name>
    <dbReference type="NCBI Taxonomy" id="329046"/>
    <lineage>
        <taxon>Eukaryota</taxon>
        <taxon>Fungi</taxon>
        <taxon>Fungi incertae sedis</taxon>
        <taxon>Chytridiomycota</taxon>
        <taxon>Chytridiomycota incertae sedis</taxon>
        <taxon>Chytridiomycetes</taxon>
        <taxon>Chytridiales</taxon>
        <taxon>Chytriomycetaceae</taxon>
        <taxon>Rhizoclosmatium</taxon>
    </lineage>
</organism>
<dbReference type="Proteomes" id="UP000193642">
    <property type="component" value="Unassembled WGS sequence"/>
</dbReference>
<accession>A0A1Y2C364</accession>
<dbReference type="Gene3D" id="3.30.40.10">
    <property type="entry name" value="Zinc/RING finger domain, C3HC4 (zinc finger)"/>
    <property type="match status" value="1"/>
</dbReference>